<name>A0ACB7F1H3_NIBAL</name>
<evidence type="ECO:0000313" key="1">
    <source>
        <dbReference type="EMBL" id="KAG8008347.1"/>
    </source>
</evidence>
<evidence type="ECO:0000313" key="2">
    <source>
        <dbReference type="Proteomes" id="UP000805704"/>
    </source>
</evidence>
<proteinExistence type="predicted"/>
<gene>
    <name evidence="1" type="primary">NLRC3.33</name>
    <name evidence="1" type="ORF">GBF38_019477</name>
</gene>
<accession>A0ACB7F1H3</accession>
<sequence>MADPHNNTMDDTEMEAMSLSGDSSIGEAVSGRGHSGSYEEEEMFYIPERRASLDLGPAPMDTSHWYFVEQASPPALSYSSMTSEDSAANMENIESPSTRVQLNRADSFSSCYSLDSEDCEKRKPKVKSKEDTASEISDTPELMEDPNDSGHPSVTVEFTFKAICTTLEKLSQAELKSFKMMLWKRYPQSFSFSPQSMDMVDLVDRLLECYSRKVCLQITKTLLEVLGKKKLVDYLENSCVRNEVRHDLVEILKKKYGEVTECGEKRPFDEAFCKLLIPSTCDNGPIIEHEVLNIPKLDSNREVGKMLSTGDILSAKRMERSHMKLMLVTGAAGSGKTVAVRRLVLDWIEKRGHEHVSFIFPLMFRELKQYEGKQVSLWGIVNDLYPSTKKLRHSDFRAEDCKIMYIFDGLDEYSDKLDFRNTELISEHTDTRRCIPWDTHYDEIDVRGFCDPEREEYFRRRFKEPAQAEEVIAYINSCKTLRIMCHLPLFCTLVADEHLRLFKKQGTHEAKLTRSITYIYTKLLLTLIREHREIRAPRQSHDKERDFLMKLGKLAFTMLEQGQFKITKSDWKESGPDTEEAVTNTGLCMLYITKPFVLYEEKVLSFIHPTMQEYLAALYAFLSFRNQGKNVFDQHLKNKVKGILKFHKAMELYKTAVDRSMQHEDGRLDIFLRFLFGMTVKTNLELLRPLCTSSLKWPTAVEDAAALLRKKIAENQHPERNGNLQRCLEELGVGAAEAASR</sequence>
<reference evidence="1" key="1">
    <citation type="submission" date="2020-04" db="EMBL/GenBank/DDBJ databases">
        <title>A chromosome-scale assembly and high-density genetic map of the yellow drum (Nibea albiflora) genome.</title>
        <authorList>
            <person name="Xu D."/>
            <person name="Zhang W."/>
            <person name="Chen R."/>
            <person name="Tan P."/>
            <person name="Wang L."/>
            <person name="Song H."/>
            <person name="Tian L."/>
            <person name="Zhu Q."/>
            <person name="Wang B."/>
        </authorList>
    </citation>
    <scope>NUCLEOTIDE SEQUENCE</scope>
    <source>
        <strain evidence="1">ZJHYS-2018</strain>
    </source>
</reference>
<keyword evidence="2" id="KW-1185">Reference proteome</keyword>
<dbReference type="Proteomes" id="UP000805704">
    <property type="component" value="Chromosome 19"/>
</dbReference>
<organism evidence="1 2">
    <name type="scientific">Nibea albiflora</name>
    <name type="common">Yellow drum</name>
    <name type="synonym">Corvina albiflora</name>
    <dbReference type="NCBI Taxonomy" id="240163"/>
    <lineage>
        <taxon>Eukaryota</taxon>
        <taxon>Metazoa</taxon>
        <taxon>Chordata</taxon>
        <taxon>Craniata</taxon>
        <taxon>Vertebrata</taxon>
        <taxon>Euteleostomi</taxon>
        <taxon>Actinopterygii</taxon>
        <taxon>Neopterygii</taxon>
        <taxon>Teleostei</taxon>
        <taxon>Neoteleostei</taxon>
        <taxon>Acanthomorphata</taxon>
        <taxon>Eupercaria</taxon>
        <taxon>Sciaenidae</taxon>
        <taxon>Nibea</taxon>
    </lineage>
</organism>
<comment type="caution">
    <text evidence="1">The sequence shown here is derived from an EMBL/GenBank/DDBJ whole genome shotgun (WGS) entry which is preliminary data.</text>
</comment>
<protein>
    <submittedName>
        <fullName evidence="1">NLR family CARD domain-containing protein 3</fullName>
    </submittedName>
</protein>
<dbReference type="EMBL" id="CM024807">
    <property type="protein sequence ID" value="KAG8008347.1"/>
    <property type="molecule type" value="Genomic_DNA"/>
</dbReference>